<accession>A0A9K3EM47</accession>
<keyword evidence="1" id="KW-0812">Transmembrane</keyword>
<dbReference type="Proteomes" id="UP000215914">
    <property type="component" value="Unassembled WGS sequence"/>
</dbReference>
<dbReference type="AlphaFoldDB" id="A0A9K3EM47"/>
<evidence type="ECO:0000256" key="1">
    <source>
        <dbReference type="SAM" id="Phobius"/>
    </source>
</evidence>
<gene>
    <name evidence="2" type="ORF">HanXRQr2_Chr12g0522841</name>
</gene>
<feature type="transmembrane region" description="Helical" evidence="1">
    <location>
        <begin position="6"/>
        <end position="25"/>
    </location>
</feature>
<evidence type="ECO:0000313" key="3">
    <source>
        <dbReference type="Proteomes" id="UP000215914"/>
    </source>
</evidence>
<dbReference type="EMBL" id="MNCJ02000327">
    <property type="protein sequence ID" value="KAF5776310.1"/>
    <property type="molecule type" value="Genomic_DNA"/>
</dbReference>
<reference evidence="2" key="2">
    <citation type="submission" date="2020-06" db="EMBL/GenBank/DDBJ databases">
        <title>Helianthus annuus Genome sequencing and assembly Release 2.</title>
        <authorList>
            <person name="Gouzy J."/>
            <person name="Langlade N."/>
            <person name="Munos S."/>
        </authorList>
    </citation>
    <scope>NUCLEOTIDE SEQUENCE</scope>
    <source>
        <tissue evidence="2">Leaves</tissue>
    </source>
</reference>
<reference evidence="2" key="1">
    <citation type="journal article" date="2017" name="Nature">
        <title>The sunflower genome provides insights into oil metabolism, flowering and Asterid evolution.</title>
        <authorList>
            <person name="Badouin H."/>
            <person name="Gouzy J."/>
            <person name="Grassa C.J."/>
            <person name="Murat F."/>
            <person name="Staton S.E."/>
            <person name="Cottret L."/>
            <person name="Lelandais-Briere C."/>
            <person name="Owens G.L."/>
            <person name="Carrere S."/>
            <person name="Mayjonade B."/>
            <person name="Legrand L."/>
            <person name="Gill N."/>
            <person name="Kane N.C."/>
            <person name="Bowers J.E."/>
            <person name="Hubner S."/>
            <person name="Bellec A."/>
            <person name="Berard A."/>
            <person name="Berges H."/>
            <person name="Blanchet N."/>
            <person name="Boniface M.C."/>
            <person name="Brunel D."/>
            <person name="Catrice O."/>
            <person name="Chaidir N."/>
            <person name="Claudel C."/>
            <person name="Donnadieu C."/>
            <person name="Faraut T."/>
            <person name="Fievet G."/>
            <person name="Helmstetter N."/>
            <person name="King M."/>
            <person name="Knapp S.J."/>
            <person name="Lai Z."/>
            <person name="Le Paslier M.C."/>
            <person name="Lippi Y."/>
            <person name="Lorenzon L."/>
            <person name="Mandel J.R."/>
            <person name="Marage G."/>
            <person name="Marchand G."/>
            <person name="Marquand E."/>
            <person name="Bret-Mestries E."/>
            <person name="Morien E."/>
            <person name="Nambeesan S."/>
            <person name="Nguyen T."/>
            <person name="Pegot-Espagnet P."/>
            <person name="Pouilly N."/>
            <person name="Raftis F."/>
            <person name="Sallet E."/>
            <person name="Schiex T."/>
            <person name="Thomas J."/>
            <person name="Vandecasteele C."/>
            <person name="Vares D."/>
            <person name="Vear F."/>
            <person name="Vautrin S."/>
            <person name="Crespi M."/>
            <person name="Mangin B."/>
            <person name="Burke J.M."/>
            <person name="Salse J."/>
            <person name="Munos S."/>
            <person name="Vincourt P."/>
            <person name="Rieseberg L.H."/>
            <person name="Langlade N.B."/>
        </authorList>
    </citation>
    <scope>NUCLEOTIDE SEQUENCE</scope>
    <source>
        <tissue evidence="2">Leaves</tissue>
    </source>
</reference>
<protein>
    <submittedName>
        <fullName evidence="2">Uncharacterized protein</fullName>
    </submittedName>
</protein>
<keyword evidence="3" id="KW-1185">Reference proteome</keyword>
<sequence>MNFFKFVFVRGCTFVGLIPYFLYFIQLKLSRPTRFIVICIYRLNCPIRPVCQLHRQMASFPINHPIRSGIKWSFVSRSIGPQCIVKLA</sequence>
<organism evidence="2 3">
    <name type="scientific">Helianthus annuus</name>
    <name type="common">Common sunflower</name>
    <dbReference type="NCBI Taxonomy" id="4232"/>
    <lineage>
        <taxon>Eukaryota</taxon>
        <taxon>Viridiplantae</taxon>
        <taxon>Streptophyta</taxon>
        <taxon>Embryophyta</taxon>
        <taxon>Tracheophyta</taxon>
        <taxon>Spermatophyta</taxon>
        <taxon>Magnoliopsida</taxon>
        <taxon>eudicotyledons</taxon>
        <taxon>Gunneridae</taxon>
        <taxon>Pentapetalae</taxon>
        <taxon>asterids</taxon>
        <taxon>campanulids</taxon>
        <taxon>Asterales</taxon>
        <taxon>Asteraceae</taxon>
        <taxon>Asteroideae</taxon>
        <taxon>Heliantheae alliance</taxon>
        <taxon>Heliantheae</taxon>
        <taxon>Helianthus</taxon>
    </lineage>
</organism>
<comment type="caution">
    <text evidence="2">The sequence shown here is derived from an EMBL/GenBank/DDBJ whole genome shotgun (WGS) entry which is preliminary data.</text>
</comment>
<keyword evidence="1" id="KW-0472">Membrane</keyword>
<name>A0A9K3EM47_HELAN</name>
<keyword evidence="1" id="KW-1133">Transmembrane helix</keyword>
<dbReference type="Gramene" id="mRNA:HanXRQr2_Chr12g0522841">
    <property type="protein sequence ID" value="CDS:HanXRQr2_Chr12g0522841.1"/>
    <property type="gene ID" value="HanXRQr2_Chr12g0522841"/>
</dbReference>
<evidence type="ECO:0000313" key="2">
    <source>
        <dbReference type="EMBL" id="KAF5776310.1"/>
    </source>
</evidence>
<proteinExistence type="predicted"/>